<sequence length="76" mass="8101">MVSAPTLQLPDFSKISAIECGASGYGIRDVRSHFAQPGKENKLVDALSRMVEEGGVVSFDKTNIVECSQVATRGSN</sequence>
<reference evidence="1" key="1">
    <citation type="submission" date="2018-05" db="EMBL/GenBank/DDBJ databases">
        <title>Draft genome of Mucuna pruriens seed.</title>
        <authorList>
            <person name="Nnadi N.E."/>
            <person name="Vos R."/>
            <person name="Hasami M.H."/>
            <person name="Devisetty U.K."/>
            <person name="Aguiy J.C."/>
        </authorList>
    </citation>
    <scope>NUCLEOTIDE SEQUENCE [LARGE SCALE GENOMIC DNA]</scope>
    <source>
        <strain evidence="1">JCA_2017</strain>
    </source>
</reference>
<organism evidence="1 2">
    <name type="scientific">Mucuna pruriens</name>
    <name type="common">Velvet bean</name>
    <name type="synonym">Dolichos pruriens</name>
    <dbReference type="NCBI Taxonomy" id="157652"/>
    <lineage>
        <taxon>Eukaryota</taxon>
        <taxon>Viridiplantae</taxon>
        <taxon>Streptophyta</taxon>
        <taxon>Embryophyta</taxon>
        <taxon>Tracheophyta</taxon>
        <taxon>Spermatophyta</taxon>
        <taxon>Magnoliopsida</taxon>
        <taxon>eudicotyledons</taxon>
        <taxon>Gunneridae</taxon>
        <taxon>Pentapetalae</taxon>
        <taxon>rosids</taxon>
        <taxon>fabids</taxon>
        <taxon>Fabales</taxon>
        <taxon>Fabaceae</taxon>
        <taxon>Papilionoideae</taxon>
        <taxon>50 kb inversion clade</taxon>
        <taxon>NPAAA clade</taxon>
        <taxon>indigoferoid/millettioid clade</taxon>
        <taxon>Phaseoleae</taxon>
        <taxon>Mucuna</taxon>
    </lineage>
</organism>
<comment type="caution">
    <text evidence="1">The sequence shown here is derived from an EMBL/GenBank/DDBJ whole genome shotgun (WGS) entry which is preliminary data.</text>
</comment>
<keyword evidence="2" id="KW-1185">Reference proteome</keyword>
<dbReference type="AlphaFoldDB" id="A0A371EFS5"/>
<feature type="non-terminal residue" evidence="1">
    <location>
        <position position="1"/>
    </location>
</feature>
<evidence type="ECO:0000313" key="2">
    <source>
        <dbReference type="Proteomes" id="UP000257109"/>
    </source>
</evidence>
<dbReference type="EMBL" id="QJKJ01014165">
    <property type="protein sequence ID" value="RDX64903.1"/>
    <property type="molecule type" value="Genomic_DNA"/>
</dbReference>
<accession>A0A371EFS5</accession>
<evidence type="ECO:0000313" key="1">
    <source>
        <dbReference type="EMBL" id="RDX64903.1"/>
    </source>
</evidence>
<proteinExistence type="predicted"/>
<name>A0A371EFS5_MUCPR</name>
<gene>
    <name evidence="1" type="ORF">CR513_56484</name>
</gene>
<dbReference type="Proteomes" id="UP000257109">
    <property type="component" value="Unassembled WGS sequence"/>
</dbReference>
<protein>
    <submittedName>
        <fullName evidence="1">Uncharacterized protein</fullName>
    </submittedName>
</protein>